<protein>
    <submittedName>
        <fullName evidence="1">Uncharacterized protein</fullName>
    </submittedName>
</protein>
<dbReference type="Proteomes" id="UP000265520">
    <property type="component" value="Unassembled WGS sequence"/>
</dbReference>
<dbReference type="AlphaFoldDB" id="A0A392V294"/>
<accession>A0A392V294</accession>
<evidence type="ECO:0000313" key="2">
    <source>
        <dbReference type="Proteomes" id="UP000265520"/>
    </source>
</evidence>
<reference evidence="1 2" key="1">
    <citation type="journal article" date="2018" name="Front. Plant Sci.">
        <title>Red Clover (Trifolium pratense) and Zigzag Clover (T. medium) - A Picture of Genomic Similarities and Differences.</title>
        <authorList>
            <person name="Dluhosova J."/>
            <person name="Istvanek J."/>
            <person name="Nedelnik J."/>
            <person name="Repkova J."/>
        </authorList>
    </citation>
    <scope>NUCLEOTIDE SEQUENCE [LARGE SCALE GENOMIC DNA]</scope>
    <source>
        <strain evidence="2">cv. 10/8</strain>
        <tissue evidence="1">Leaf</tissue>
    </source>
</reference>
<dbReference type="EMBL" id="LXQA011043045">
    <property type="protein sequence ID" value="MCI82424.1"/>
    <property type="molecule type" value="Genomic_DNA"/>
</dbReference>
<proteinExistence type="predicted"/>
<feature type="non-terminal residue" evidence="1">
    <location>
        <position position="1"/>
    </location>
</feature>
<sequence>LHDPEMTERLAAGGQELARLLRGGFPTPLPNSPEVFRIVGCS</sequence>
<organism evidence="1 2">
    <name type="scientific">Trifolium medium</name>
    <dbReference type="NCBI Taxonomy" id="97028"/>
    <lineage>
        <taxon>Eukaryota</taxon>
        <taxon>Viridiplantae</taxon>
        <taxon>Streptophyta</taxon>
        <taxon>Embryophyta</taxon>
        <taxon>Tracheophyta</taxon>
        <taxon>Spermatophyta</taxon>
        <taxon>Magnoliopsida</taxon>
        <taxon>eudicotyledons</taxon>
        <taxon>Gunneridae</taxon>
        <taxon>Pentapetalae</taxon>
        <taxon>rosids</taxon>
        <taxon>fabids</taxon>
        <taxon>Fabales</taxon>
        <taxon>Fabaceae</taxon>
        <taxon>Papilionoideae</taxon>
        <taxon>50 kb inversion clade</taxon>
        <taxon>NPAAA clade</taxon>
        <taxon>Hologalegina</taxon>
        <taxon>IRL clade</taxon>
        <taxon>Trifolieae</taxon>
        <taxon>Trifolium</taxon>
    </lineage>
</organism>
<keyword evidence="2" id="KW-1185">Reference proteome</keyword>
<evidence type="ECO:0000313" key="1">
    <source>
        <dbReference type="EMBL" id="MCI82424.1"/>
    </source>
</evidence>
<comment type="caution">
    <text evidence="1">The sequence shown here is derived from an EMBL/GenBank/DDBJ whole genome shotgun (WGS) entry which is preliminary data.</text>
</comment>
<name>A0A392V294_9FABA</name>